<evidence type="ECO:0000256" key="4">
    <source>
        <dbReference type="HAMAP-Rule" id="MF_01201"/>
    </source>
</evidence>
<comment type="similarity">
    <text evidence="4">Belongs to the alanine racemase family.</text>
</comment>
<dbReference type="Pfam" id="PF01168">
    <property type="entry name" value="Ala_racemase_N"/>
    <property type="match status" value="1"/>
</dbReference>
<dbReference type="GO" id="GO:0005829">
    <property type="term" value="C:cytosol"/>
    <property type="evidence" value="ECO:0007669"/>
    <property type="project" value="TreeGrafter"/>
</dbReference>
<dbReference type="InterPro" id="IPR009006">
    <property type="entry name" value="Ala_racemase/Decarboxylase_C"/>
</dbReference>
<dbReference type="SUPFAM" id="SSF51419">
    <property type="entry name" value="PLP-binding barrel"/>
    <property type="match status" value="1"/>
</dbReference>
<feature type="modified residue" description="N6-(pyridoxal phosphate)lysine" evidence="4 5">
    <location>
        <position position="33"/>
    </location>
</feature>
<accession>A0A510J968</accession>
<dbReference type="OrthoDB" id="9813814at2"/>
<dbReference type="AlphaFoldDB" id="A0A510J968"/>
<dbReference type="FunFam" id="3.20.20.10:FF:000002">
    <property type="entry name" value="Alanine racemase"/>
    <property type="match status" value="1"/>
</dbReference>
<gene>
    <name evidence="8" type="ORF">JCM16774_0769</name>
</gene>
<comment type="pathway">
    <text evidence="4">Amino-acid biosynthesis; D-alanine biosynthesis; D-alanine from L-alanine: step 1/1.</text>
</comment>
<dbReference type="Pfam" id="PF00842">
    <property type="entry name" value="Ala_racemase_C"/>
    <property type="match status" value="1"/>
</dbReference>
<comment type="function">
    <text evidence="4">Catalyzes the interconversion of L-alanine and D-alanine. May also act on other amino acids.</text>
</comment>
<evidence type="ECO:0000313" key="8">
    <source>
        <dbReference type="EMBL" id="BBM35839.1"/>
    </source>
</evidence>
<feature type="domain" description="Alanine racemase C-terminal" evidence="7">
    <location>
        <begin position="233"/>
        <end position="359"/>
    </location>
</feature>
<evidence type="ECO:0000259" key="7">
    <source>
        <dbReference type="SMART" id="SM01005"/>
    </source>
</evidence>
<evidence type="ECO:0000313" key="9">
    <source>
        <dbReference type="Proteomes" id="UP000321606"/>
    </source>
</evidence>
<dbReference type="PANTHER" id="PTHR30511:SF0">
    <property type="entry name" value="ALANINE RACEMASE, CATABOLIC-RELATED"/>
    <property type="match status" value="1"/>
</dbReference>
<dbReference type="InterPro" id="IPR029066">
    <property type="entry name" value="PLP-binding_barrel"/>
</dbReference>
<feature type="binding site" evidence="4 6">
    <location>
        <position position="302"/>
    </location>
    <ligand>
        <name>substrate</name>
    </ligand>
</feature>
<evidence type="ECO:0000256" key="6">
    <source>
        <dbReference type="PIRSR" id="PIRSR600821-52"/>
    </source>
</evidence>
<organism evidence="8 9">
    <name type="scientific">Pseudoleptotrichia goodfellowii</name>
    <dbReference type="NCBI Taxonomy" id="157692"/>
    <lineage>
        <taxon>Bacteria</taxon>
        <taxon>Fusobacteriati</taxon>
        <taxon>Fusobacteriota</taxon>
        <taxon>Fusobacteriia</taxon>
        <taxon>Fusobacteriales</taxon>
        <taxon>Leptotrichiaceae</taxon>
        <taxon>Pseudoleptotrichia</taxon>
    </lineage>
</organism>
<dbReference type="InterPro" id="IPR001608">
    <property type="entry name" value="Ala_racemase_N"/>
</dbReference>
<dbReference type="STRING" id="714315.GCA_000516535_00763"/>
<evidence type="ECO:0000256" key="5">
    <source>
        <dbReference type="PIRSR" id="PIRSR600821-50"/>
    </source>
</evidence>
<dbReference type="SUPFAM" id="SSF50621">
    <property type="entry name" value="Alanine racemase C-terminal domain-like"/>
    <property type="match status" value="1"/>
</dbReference>
<dbReference type="GO" id="GO:0030170">
    <property type="term" value="F:pyridoxal phosphate binding"/>
    <property type="evidence" value="ECO:0007669"/>
    <property type="project" value="UniProtKB-UniRule"/>
</dbReference>
<reference evidence="8 9" key="1">
    <citation type="submission" date="2019-07" db="EMBL/GenBank/DDBJ databases">
        <title>Complete Genome Sequence of Leptotrichia goodfellowii Strain JCM 16774.</title>
        <authorList>
            <person name="Watanabe S."/>
            <person name="Cui L."/>
        </authorList>
    </citation>
    <scope>NUCLEOTIDE SEQUENCE [LARGE SCALE GENOMIC DNA]</scope>
    <source>
        <strain evidence="8 9">JCM16774</strain>
    </source>
</reference>
<dbReference type="KEGG" id="lgo:JCM16774_0769"/>
<feature type="active site" description="Proton acceptor; specific for L-alanine" evidence="4">
    <location>
        <position position="254"/>
    </location>
</feature>
<comment type="cofactor">
    <cofactor evidence="1 4 5">
        <name>pyridoxal 5'-phosphate</name>
        <dbReference type="ChEBI" id="CHEBI:597326"/>
    </cofactor>
</comment>
<comment type="catalytic activity">
    <reaction evidence="4">
        <text>L-alanine = D-alanine</text>
        <dbReference type="Rhea" id="RHEA:20249"/>
        <dbReference type="ChEBI" id="CHEBI:57416"/>
        <dbReference type="ChEBI" id="CHEBI:57972"/>
        <dbReference type="EC" id="5.1.1.1"/>
    </reaction>
</comment>
<dbReference type="RefSeq" id="WP_026737308.1">
    <property type="nucleotide sequence ID" value="NZ_AP019822.1"/>
</dbReference>
<dbReference type="Proteomes" id="UP000321606">
    <property type="component" value="Chromosome"/>
</dbReference>
<dbReference type="Gene3D" id="2.40.37.10">
    <property type="entry name" value="Lyase, Ornithine Decarboxylase, Chain A, domain 1"/>
    <property type="match status" value="1"/>
</dbReference>
<dbReference type="GO" id="GO:0008784">
    <property type="term" value="F:alanine racemase activity"/>
    <property type="evidence" value="ECO:0007669"/>
    <property type="project" value="UniProtKB-UniRule"/>
</dbReference>
<dbReference type="InterPro" id="IPR020622">
    <property type="entry name" value="Ala_racemase_pyridoxalP-BS"/>
</dbReference>
<dbReference type="SMART" id="SM01005">
    <property type="entry name" value="Ala_racemase_C"/>
    <property type="match status" value="1"/>
</dbReference>
<dbReference type="PRINTS" id="PR00992">
    <property type="entry name" value="ALARACEMASE"/>
</dbReference>
<dbReference type="HAMAP" id="MF_01201">
    <property type="entry name" value="Ala_racemase"/>
    <property type="match status" value="1"/>
</dbReference>
<evidence type="ECO:0000256" key="3">
    <source>
        <dbReference type="ARBA" id="ARBA00023235"/>
    </source>
</evidence>
<keyword evidence="2 4" id="KW-0663">Pyridoxal phosphate</keyword>
<dbReference type="EMBL" id="AP019822">
    <property type="protein sequence ID" value="BBM35839.1"/>
    <property type="molecule type" value="Genomic_DNA"/>
</dbReference>
<dbReference type="Gene3D" id="3.20.20.10">
    <property type="entry name" value="Alanine racemase"/>
    <property type="match status" value="1"/>
</dbReference>
<protein>
    <recommendedName>
        <fullName evidence="4">Alanine racemase</fullName>
        <ecNumber evidence="4">5.1.1.1</ecNumber>
    </recommendedName>
</protein>
<keyword evidence="3 4" id="KW-0413">Isomerase</keyword>
<name>A0A510J968_9FUSO</name>
<sequence>MRCWAEINIKNLYDNIKEIEKITSKDHIMAVIKADGYGHGMEKICEALIKTGIKNFAVATSEEAHKIREIDDSVNILILGPIENDHANSVSEKNIYFMITDFQEIDYLEKNECNTDVFIKIDTGMGRVGFQLQEIEKLAETLKRCKYVKPIGVFSHFSSSDSDVNYTDLQIKRFEEVSDNLKRELPTVKYRHLLNSFGSLRFQKSKYDFIRAGIIIYGGVTEEETKPYKFKPVMSLYAKISYIKTLYEDSYISYGNTYLAKKGETLATVSIGYADGVRRDLSNKGYVYYKGHKCNIVGRVCMDQLVIKLPEELVKEAEKGDKVEFFGENINVVDVANLCNTISYEILCGISQRVPRIYINENE</sequence>
<dbReference type="InterPro" id="IPR011079">
    <property type="entry name" value="Ala_racemase_C"/>
</dbReference>
<dbReference type="EC" id="5.1.1.1" evidence="4"/>
<dbReference type="NCBIfam" id="TIGR00492">
    <property type="entry name" value="alr"/>
    <property type="match status" value="1"/>
</dbReference>
<evidence type="ECO:0000256" key="1">
    <source>
        <dbReference type="ARBA" id="ARBA00001933"/>
    </source>
</evidence>
<feature type="active site" description="Proton acceptor; specific for D-alanine" evidence="4">
    <location>
        <position position="33"/>
    </location>
</feature>
<dbReference type="InterPro" id="IPR000821">
    <property type="entry name" value="Ala_racemase"/>
</dbReference>
<feature type="binding site" evidence="4 6">
    <location>
        <position position="127"/>
    </location>
    <ligand>
        <name>substrate</name>
    </ligand>
</feature>
<dbReference type="GO" id="GO:0030632">
    <property type="term" value="P:D-alanine biosynthetic process"/>
    <property type="evidence" value="ECO:0007669"/>
    <property type="project" value="UniProtKB-UniRule"/>
</dbReference>
<dbReference type="UniPathway" id="UPA00042">
    <property type="reaction ID" value="UER00497"/>
</dbReference>
<proteinExistence type="inferred from homology"/>
<evidence type="ECO:0000256" key="2">
    <source>
        <dbReference type="ARBA" id="ARBA00022898"/>
    </source>
</evidence>
<dbReference type="CDD" id="cd00430">
    <property type="entry name" value="PLPDE_III_AR"/>
    <property type="match status" value="1"/>
</dbReference>
<dbReference type="PANTHER" id="PTHR30511">
    <property type="entry name" value="ALANINE RACEMASE"/>
    <property type="match status" value="1"/>
</dbReference>
<dbReference type="PROSITE" id="PS00395">
    <property type="entry name" value="ALANINE_RACEMASE"/>
    <property type="match status" value="1"/>
</dbReference>